<feature type="transmembrane region" description="Helical" evidence="1">
    <location>
        <begin position="70"/>
        <end position="87"/>
    </location>
</feature>
<reference evidence="2" key="1">
    <citation type="submission" date="2021-02" db="EMBL/GenBank/DDBJ databases">
        <authorList>
            <person name="Nowell W R."/>
        </authorList>
    </citation>
    <scope>NUCLEOTIDE SEQUENCE</scope>
</reference>
<keyword evidence="1" id="KW-0812">Transmembrane</keyword>
<dbReference type="Proteomes" id="UP000663838">
    <property type="component" value="Unassembled WGS sequence"/>
</dbReference>
<name>A0A821VQL4_9BILA</name>
<protein>
    <submittedName>
        <fullName evidence="2">Uncharacterized protein</fullName>
    </submittedName>
</protein>
<comment type="caution">
    <text evidence="2">The sequence shown here is derived from an EMBL/GenBank/DDBJ whole genome shotgun (WGS) entry which is preliminary data.</text>
</comment>
<proteinExistence type="predicted"/>
<sequence>MKYEQGNENAVLVASSTLPVSKPFSLTEVSEIKRARKILRIILGVLIYNWFDAGNGVANNSEYSSRGVQIGRSLISVVFLSFGYFVAHRYSKIRLRVSKAKLQAITYYVYFFLRVSVNGDQYQQGDSPLKYILPVFKNMAGL</sequence>
<evidence type="ECO:0000313" key="3">
    <source>
        <dbReference type="Proteomes" id="UP000663838"/>
    </source>
</evidence>
<keyword evidence="1" id="KW-1133">Transmembrane helix</keyword>
<evidence type="ECO:0000256" key="1">
    <source>
        <dbReference type="SAM" id="Phobius"/>
    </source>
</evidence>
<accession>A0A821VQL4</accession>
<evidence type="ECO:0000313" key="2">
    <source>
        <dbReference type="EMBL" id="CAF4910036.1"/>
    </source>
</evidence>
<organism evidence="2 3">
    <name type="scientific">Rotaria socialis</name>
    <dbReference type="NCBI Taxonomy" id="392032"/>
    <lineage>
        <taxon>Eukaryota</taxon>
        <taxon>Metazoa</taxon>
        <taxon>Spiralia</taxon>
        <taxon>Gnathifera</taxon>
        <taxon>Rotifera</taxon>
        <taxon>Eurotatoria</taxon>
        <taxon>Bdelloidea</taxon>
        <taxon>Philodinida</taxon>
        <taxon>Philodinidae</taxon>
        <taxon>Rotaria</taxon>
    </lineage>
</organism>
<dbReference type="AlphaFoldDB" id="A0A821VQL4"/>
<dbReference type="EMBL" id="CAJOBS010006180">
    <property type="protein sequence ID" value="CAF4910036.1"/>
    <property type="molecule type" value="Genomic_DNA"/>
</dbReference>
<gene>
    <name evidence="2" type="ORF">TOA249_LOCUS31322</name>
</gene>
<feature type="transmembrane region" description="Helical" evidence="1">
    <location>
        <begin position="38"/>
        <end position="58"/>
    </location>
</feature>
<keyword evidence="1" id="KW-0472">Membrane</keyword>